<dbReference type="GO" id="GO:0005737">
    <property type="term" value="C:cytoplasm"/>
    <property type="evidence" value="ECO:0007669"/>
    <property type="project" value="TreeGrafter"/>
</dbReference>
<dbReference type="PANTHER" id="PTHR48094:SF19">
    <property type="entry name" value="DJ-1_PFPI DOMAIN-CONTAINING PROTEIN"/>
    <property type="match status" value="1"/>
</dbReference>
<dbReference type="InterPro" id="IPR002818">
    <property type="entry name" value="DJ-1/PfpI"/>
</dbReference>
<dbReference type="AlphaFoldDB" id="A0A200J6Z7"/>
<dbReference type="PANTHER" id="PTHR48094">
    <property type="entry name" value="PROTEIN/NUCLEIC ACID DEGLYCASE DJ-1-RELATED"/>
    <property type="match status" value="1"/>
</dbReference>
<protein>
    <recommendedName>
        <fullName evidence="1">DJ-1/PfpI domain-containing protein</fullName>
    </recommendedName>
</protein>
<dbReference type="OrthoDB" id="6003696at2"/>
<name>A0A200J6Z7_9ENTE</name>
<dbReference type="InterPro" id="IPR050325">
    <property type="entry name" value="Prot/Nucl_acid_deglycase"/>
</dbReference>
<evidence type="ECO:0000259" key="1">
    <source>
        <dbReference type="Pfam" id="PF01965"/>
    </source>
</evidence>
<accession>A0A200J6Z7</accession>
<dbReference type="Proteomes" id="UP000196151">
    <property type="component" value="Chromosome"/>
</dbReference>
<evidence type="ECO:0000313" key="4">
    <source>
        <dbReference type="Proteomes" id="UP000196151"/>
    </source>
</evidence>
<evidence type="ECO:0000313" key="3">
    <source>
        <dbReference type="EMBL" id="WYJ93874.1"/>
    </source>
</evidence>
<dbReference type="InterPro" id="IPR029062">
    <property type="entry name" value="Class_I_gatase-like"/>
</dbReference>
<reference evidence="2" key="1">
    <citation type="submission" date="2017-05" db="EMBL/GenBank/DDBJ databases">
        <title>The Genome Sequence of Enterococcus sp. 9D6_DIV0238.</title>
        <authorList>
            <consortium name="The Broad Institute Genomics Platform"/>
            <consortium name="The Broad Institute Genomic Center for Infectious Diseases"/>
            <person name="Earl A."/>
            <person name="Manson A."/>
            <person name="Schwartman J."/>
            <person name="Gilmore M."/>
            <person name="Abouelleil A."/>
            <person name="Cao P."/>
            <person name="Chapman S."/>
            <person name="Cusick C."/>
            <person name="Shea T."/>
            <person name="Young S."/>
            <person name="Neafsey D."/>
            <person name="Nusbaum C."/>
            <person name="Birren B."/>
        </authorList>
    </citation>
    <scope>NUCLEOTIDE SEQUENCE [LARGE SCALE GENOMIC DNA]</scope>
    <source>
        <strain evidence="2">9D6_DIV0238</strain>
    </source>
</reference>
<sequence>MKEILFVLLEEYADWEAASLAAVLNQLENFTVKTVSTAKRPVRSMGGFTTTPDYTLAEAEKINFEALILIGGKSWRTSAAEEVANLVKKAEQKETIIAAICDATVYAGTLGILNKVKHTSNQLPDLKAYTGRKYTGENHYLEVQAVRDKNIITANGTGHLEFAQEVLLALQAMPEAEIEQWYDFYKLGYYEAVKQV</sequence>
<reference evidence="3" key="3">
    <citation type="submission" date="2024-03" db="EMBL/GenBank/DDBJ databases">
        <title>The Genome Sequence of Enterococcus sp. DIV0238c.</title>
        <authorList>
            <consortium name="The Broad Institute Genomics Platform"/>
            <consortium name="The Broad Institute Microbial Omics Core"/>
            <consortium name="The Broad Institute Genomic Center for Infectious Diseases"/>
            <person name="Earl A."/>
            <person name="Manson A."/>
            <person name="Gilmore M."/>
            <person name="Schwartman J."/>
            <person name="Shea T."/>
            <person name="Abouelleil A."/>
            <person name="Cao P."/>
            <person name="Chapman S."/>
            <person name="Cusick C."/>
            <person name="Young S."/>
            <person name="Neafsey D."/>
            <person name="Nusbaum C."/>
            <person name="Birren B."/>
        </authorList>
    </citation>
    <scope>NUCLEOTIDE SEQUENCE</scope>
    <source>
        <strain evidence="3">9D6_DIV0238</strain>
    </source>
</reference>
<reference evidence="3" key="2">
    <citation type="submission" date="2017-05" db="EMBL/GenBank/DDBJ databases">
        <authorList>
            <consortium name="The Broad Institute Genomics Platform"/>
            <consortium name="The Broad Institute Genomic Center for Infectious Diseases"/>
            <person name="Earl A."/>
            <person name="Manson A."/>
            <person name="Schwartman J."/>
            <person name="Gilmore M."/>
            <person name="Abouelleil A."/>
            <person name="Cao P."/>
            <person name="Chapman S."/>
            <person name="Cusick C."/>
            <person name="Shea T."/>
            <person name="Young S."/>
            <person name="Neafsey D."/>
            <person name="Nusbaum C."/>
            <person name="Birren B."/>
        </authorList>
    </citation>
    <scope>NUCLEOTIDE SEQUENCE</scope>
    <source>
        <strain evidence="3">9D6_DIV0238</strain>
    </source>
</reference>
<keyword evidence="4" id="KW-1185">Reference proteome</keyword>
<dbReference type="RefSeq" id="WP_087640821.1">
    <property type="nucleotide sequence ID" value="NZ_CP147246.1"/>
</dbReference>
<dbReference type="EMBL" id="CP147246">
    <property type="protein sequence ID" value="WYJ93874.1"/>
    <property type="molecule type" value="Genomic_DNA"/>
</dbReference>
<gene>
    <name evidence="3" type="ORF">A5889_001376</name>
    <name evidence="2" type="ORF">A5889_001702</name>
</gene>
<dbReference type="Pfam" id="PF01965">
    <property type="entry name" value="DJ-1_PfpI"/>
    <property type="match status" value="1"/>
</dbReference>
<dbReference type="SUPFAM" id="SSF52317">
    <property type="entry name" value="Class I glutamine amidotransferase-like"/>
    <property type="match status" value="1"/>
</dbReference>
<feature type="domain" description="DJ-1/PfpI" evidence="1">
    <location>
        <begin position="2"/>
        <end position="167"/>
    </location>
</feature>
<organism evidence="2">
    <name type="scientific">Candidatus Enterococcus dunnyi</name>
    <dbReference type="NCBI Taxonomy" id="1834192"/>
    <lineage>
        <taxon>Bacteria</taxon>
        <taxon>Bacillati</taxon>
        <taxon>Bacillota</taxon>
        <taxon>Bacilli</taxon>
        <taxon>Lactobacillales</taxon>
        <taxon>Enterococcaceae</taxon>
        <taxon>Enterococcus</taxon>
    </lineage>
</organism>
<dbReference type="EMBL" id="NIBQ01000002">
    <property type="protein sequence ID" value="OUZ32993.1"/>
    <property type="molecule type" value="Genomic_DNA"/>
</dbReference>
<dbReference type="Gene3D" id="3.40.50.880">
    <property type="match status" value="1"/>
</dbReference>
<proteinExistence type="predicted"/>
<evidence type="ECO:0000313" key="2">
    <source>
        <dbReference type="EMBL" id="OUZ32993.1"/>
    </source>
</evidence>